<keyword evidence="3 10" id="KW-0963">Cytoplasm</keyword>
<organism evidence="14 15">
    <name type="scientific">Candidatus Portnoybacteria bacterium CG06_land_8_20_14_3_00_39_12</name>
    <dbReference type="NCBI Taxonomy" id="1974809"/>
    <lineage>
        <taxon>Bacteria</taxon>
        <taxon>Candidatus Portnoyibacteriota</taxon>
    </lineage>
</organism>
<keyword evidence="4 10" id="KW-0436">Ligase</keyword>
<dbReference type="SMART" id="SM00836">
    <property type="entry name" value="DALR_1"/>
    <property type="match status" value="1"/>
</dbReference>
<feature type="short sequence motif" description="'HIGH' region" evidence="10">
    <location>
        <begin position="162"/>
        <end position="172"/>
    </location>
</feature>
<dbReference type="SUPFAM" id="SSF47323">
    <property type="entry name" value="Anticodon-binding domain of a subclass of class I aminoacyl-tRNA synthetases"/>
    <property type="match status" value="1"/>
</dbReference>
<comment type="subcellular location">
    <subcellularLocation>
        <location evidence="1 10">Cytoplasm</location>
    </subcellularLocation>
</comment>
<feature type="domain" description="Arginyl tRNA synthetase N-terminal" evidence="13">
    <location>
        <begin position="29"/>
        <end position="125"/>
    </location>
</feature>
<dbReference type="Gene3D" id="3.30.1360.70">
    <property type="entry name" value="Arginyl tRNA synthetase N-terminal domain"/>
    <property type="match status" value="1"/>
</dbReference>
<dbReference type="PANTHER" id="PTHR11956:SF5">
    <property type="entry name" value="ARGININE--TRNA LIGASE, CYTOPLASMIC"/>
    <property type="match status" value="1"/>
</dbReference>
<dbReference type="Proteomes" id="UP000228775">
    <property type="component" value="Unassembled WGS sequence"/>
</dbReference>
<dbReference type="NCBIfam" id="TIGR00456">
    <property type="entry name" value="argS"/>
    <property type="match status" value="1"/>
</dbReference>
<dbReference type="PRINTS" id="PR01038">
    <property type="entry name" value="TRNASYNTHARG"/>
</dbReference>
<protein>
    <recommendedName>
        <fullName evidence="10">Arginine--tRNA ligase</fullName>
        <ecNumber evidence="10">6.1.1.19</ecNumber>
    </recommendedName>
    <alternativeName>
        <fullName evidence="10">Arginyl-tRNA synthetase</fullName>
        <shortName evidence="10">ArgRS</shortName>
    </alternativeName>
</protein>
<dbReference type="SMART" id="SM01016">
    <property type="entry name" value="Arg_tRNA_synt_N"/>
    <property type="match status" value="1"/>
</dbReference>
<dbReference type="EC" id="6.1.1.19" evidence="10"/>
<dbReference type="InterPro" id="IPR035684">
    <property type="entry name" value="ArgRS_core"/>
</dbReference>
<dbReference type="HAMAP" id="MF_00123">
    <property type="entry name" value="Arg_tRNA_synth"/>
    <property type="match status" value="1"/>
</dbReference>
<proteinExistence type="inferred from homology"/>
<keyword evidence="5 10" id="KW-0547">Nucleotide-binding</keyword>
<dbReference type="CDD" id="cd00671">
    <property type="entry name" value="ArgRS_core"/>
    <property type="match status" value="1"/>
</dbReference>
<dbReference type="PANTHER" id="PTHR11956">
    <property type="entry name" value="ARGINYL-TRNA SYNTHETASE"/>
    <property type="match status" value="1"/>
</dbReference>
<dbReference type="Pfam" id="PF05746">
    <property type="entry name" value="DALR_1"/>
    <property type="match status" value="1"/>
</dbReference>
<keyword evidence="7 10" id="KW-0648">Protein biosynthesis</keyword>
<dbReference type="GO" id="GO:0004814">
    <property type="term" value="F:arginine-tRNA ligase activity"/>
    <property type="evidence" value="ECO:0007669"/>
    <property type="project" value="UniProtKB-UniRule"/>
</dbReference>
<dbReference type="GO" id="GO:0006420">
    <property type="term" value="P:arginyl-tRNA aminoacylation"/>
    <property type="evidence" value="ECO:0007669"/>
    <property type="project" value="UniProtKB-UniRule"/>
</dbReference>
<evidence type="ECO:0000256" key="3">
    <source>
        <dbReference type="ARBA" id="ARBA00022490"/>
    </source>
</evidence>
<evidence type="ECO:0000256" key="11">
    <source>
        <dbReference type="RuleBase" id="RU363038"/>
    </source>
</evidence>
<dbReference type="Gene3D" id="1.10.730.10">
    <property type="entry name" value="Isoleucyl-tRNA Synthetase, Domain 1"/>
    <property type="match status" value="1"/>
</dbReference>
<name>A0A2M7AWI6_9BACT</name>
<comment type="similarity">
    <text evidence="2 10 11">Belongs to the class-I aminoacyl-tRNA synthetase family.</text>
</comment>
<keyword evidence="8 10" id="KW-0030">Aminoacyl-tRNA synthetase</keyword>
<keyword evidence="6 10" id="KW-0067">ATP-binding</keyword>
<evidence type="ECO:0000256" key="7">
    <source>
        <dbReference type="ARBA" id="ARBA00022917"/>
    </source>
</evidence>
<dbReference type="InterPro" id="IPR009080">
    <property type="entry name" value="tRNAsynth_Ia_anticodon-bd"/>
</dbReference>
<evidence type="ECO:0000259" key="13">
    <source>
        <dbReference type="SMART" id="SM01016"/>
    </source>
</evidence>
<dbReference type="GO" id="GO:0005524">
    <property type="term" value="F:ATP binding"/>
    <property type="evidence" value="ECO:0007669"/>
    <property type="project" value="UniProtKB-UniRule"/>
</dbReference>
<dbReference type="CDD" id="cd07956">
    <property type="entry name" value="Anticodon_Ia_Arg"/>
    <property type="match status" value="1"/>
</dbReference>
<evidence type="ECO:0000256" key="6">
    <source>
        <dbReference type="ARBA" id="ARBA00022840"/>
    </source>
</evidence>
<dbReference type="GO" id="GO:0005737">
    <property type="term" value="C:cytoplasm"/>
    <property type="evidence" value="ECO:0007669"/>
    <property type="project" value="UniProtKB-SubCell"/>
</dbReference>
<dbReference type="FunFam" id="1.10.730.10:FF:000008">
    <property type="entry name" value="Arginine--tRNA ligase"/>
    <property type="match status" value="1"/>
</dbReference>
<feature type="domain" description="DALR anticodon binding" evidence="12">
    <location>
        <begin position="445"/>
        <end position="561"/>
    </location>
</feature>
<evidence type="ECO:0000256" key="9">
    <source>
        <dbReference type="ARBA" id="ARBA00049339"/>
    </source>
</evidence>
<evidence type="ECO:0000256" key="2">
    <source>
        <dbReference type="ARBA" id="ARBA00005594"/>
    </source>
</evidence>
<dbReference type="SUPFAM" id="SSF52374">
    <property type="entry name" value="Nucleotidylyl transferase"/>
    <property type="match status" value="1"/>
</dbReference>
<accession>A0A2M7AWI6</accession>
<dbReference type="InterPro" id="IPR005148">
    <property type="entry name" value="Arg-tRNA-synth_N"/>
</dbReference>
<evidence type="ECO:0000313" key="15">
    <source>
        <dbReference type="Proteomes" id="UP000228775"/>
    </source>
</evidence>
<dbReference type="Pfam" id="PF03485">
    <property type="entry name" value="Arg_tRNA_synt_N"/>
    <property type="match status" value="1"/>
</dbReference>
<comment type="caution">
    <text evidence="14">The sequence shown here is derived from an EMBL/GenBank/DDBJ whole genome shotgun (WGS) entry which is preliminary data.</text>
</comment>
<dbReference type="SUPFAM" id="SSF55190">
    <property type="entry name" value="Arginyl-tRNA synthetase (ArgRS), N-terminal 'additional' domain"/>
    <property type="match status" value="1"/>
</dbReference>
<dbReference type="InterPro" id="IPR014729">
    <property type="entry name" value="Rossmann-like_a/b/a_fold"/>
</dbReference>
<reference evidence="15" key="1">
    <citation type="submission" date="2017-09" db="EMBL/GenBank/DDBJ databases">
        <title>Depth-based differentiation of microbial function through sediment-hosted aquifers and enrichment of novel symbionts in the deep terrestrial subsurface.</title>
        <authorList>
            <person name="Probst A.J."/>
            <person name="Ladd B."/>
            <person name="Jarett J.K."/>
            <person name="Geller-Mcgrath D.E."/>
            <person name="Sieber C.M.K."/>
            <person name="Emerson J.B."/>
            <person name="Anantharaman K."/>
            <person name="Thomas B.C."/>
            <person name="Malmstrom R."/>
            <person name="Stieglmeier M."/>
            <person name="Klingl A."/>
            <person name="Woyke T."/>
            <person name="Ryan C.M."/>
            <person name="Banfield J.F."/>
        </authorList>
    </citation>
    <scope>NUCLEOTIDE SEQUENCE [LARGE SCALE GENOMIC DNA]</scope>
</reference>
<evidence type="ECO:0000259" key="12">
    <source>
        <dbReference type="SMART" id="SM00836"/>
    </source>
</evidence>
<gene>
    <name evidence="10" type="primary">argS</name>
    <name evidence="14" type="ORF">COS76_03225</name>
</gene>
<dbReference type="Pfam" id="PF00750">
    <property type="entry name" value="tRNA-synt_1d"/>
    <property type="match status" value="2"/>
</dbReference>
<dbReference type="InterPro" id="IPR036695">
    <property type="entry name" value="Arg-tRNA-synth_N_sf"/>
</dbReference>
<evidence type="ECO:0000313" key="14">
    <source>
        <dbReference type="EMBL" id="PIU74994.1"/>
    </source>
</evidence>
<evidence type="ECO:0000256" key="8">
    <source>
        <dbReference type="ARBA" id="ARBA00023146"/>
    </source>
</evidence>
<evidence type="ECO:0000256" key="1">
    <source>
        <dbReference type="ARBA" id="ARBA00004496"/>
    </source>
</evidence>
<evidence type="ECO:0000256" key="10">
    <source>
        <dbReference type="HAMAP-Rule" id="MF_00123"/>
    </source>
</evidence>
<dbReference type="AlphaFoldDB" id="A0A2M7AWI6"/>
<comment type="subunit">
    <text evidence="10">Monomer.</text>
</comment>
<dbReference type="Gene3D" id="3.40.50.620">
    <property type="entry name" value="HUPs"/>
    <property type="match status" value="1"/>
</dbReference>
<sequence>MYSGRLGSLEMTKKLILEFCSYHMILIREQIKNLVNKAYKKAQDRKRLPEFVMPEITVEHPAQKEFGDYATNAPLVTGAIANIPPLNIAESVVLEIEEDMEMNELKKSLIERIKIQKPGFLNFYLKSEFLQGEAQKILDQKENFGSINIGQGKKVQVEFVSANPTGPLSVGNARGGPWGDVLANVLRKAGYKVEKAYYVNDYGQQILALGHSVLKDEEAVYKGGYIDDLHQKIKEQDLFKAGQQASKIILDDYIKKTLENIGIKFDQWYFESDVYNSGFVDVALSHLKDQNLLKEKDGAIWFLSSKFGDIRDRAVIKTDGQKTYLAGDLGFHWRKFQQEKFDKVINVWGADHSGDAPGLKAGLDALGFKDKLEFVILQFVTLFSKGKKVKMSKRAGNIVTLQELLDEVGKDAVRFFFLQRSANTHLDFDLNLAKEQSNKNPVYYIQYAYARICSVLRKVGVTDQAVTISQTRITESERDLICQLVRLPEIIADTARDYQAQRLPHHASELAASFHRFYHDCRVLGNEDPSIDQARLALVRATQIVLKNTLDLMGITAPEKM</sequence>
<evidence type="ECO:0000256" key="4">
    <source>
        <dbReference type="ARBA" id="ARBA00022598"/>
    </source>
</evidence>
<evidence type="ECO:0000256" key="5">
    <source>
        <dbReference type="ARBA" id="ARBA00022741"/>
    </source>
</evidence>
<dbReference type="InterPro" id="IPR001278">
    <property type="entry name" value="Arg-tRNA-ligase"/>
</dbReference>
<comment type="catalytic activity">
    <reaction evidence="9 10">
        <text>tRNA(Arg) + L-arginine + ATP = L-arginyl-tRNA(Arg) + AMP + diphosphate</text>
        <dbReference type="Rhea" id="RHEA:20301"/>
        <dbReference type="Rhea" id="RHEA-COMP:9658"/>
        <dbReference type="Rhea" id="RHEA-COMP:9673"/>
        <dbReference type="ChEBI" id="CHEBI:30616"/>
        <dbReference type="ChEBI" id="CHEBI:32682"/>
        <dbReference type="ChEBI" id="CHEBI:33019"/>
        <dbReference type="ChEBI" id="CHEBI:78442"/>
        <dbReference type="ChEBI" id="CHEBI:78513"/>
        <dbReference type="ChEBI" id="CHEBI:456215"/>
        <dbReference type="EC" id="6.1.1.19"/>
    </reaction>
</comment>
<dbReference type="EMBL" id="PEVY01000067">
    <property type="protein sequence ID" value="PIU74994.1"/>
    <property type="molecule type" value="Genomic_DNA"/>
</dbReference>
<dbReference type="InterPro" id="IPR008909">
    <property type="entry name" value="DALR_anticod-bd"/>
</dbReference>